<protein>
    <submittedName>
        <fullName evidence="7">Major facilitator superfamily domain containing protein</fullName>
    </submittedName>
</protein>
<evidence type="ECO:0000256" key="2">
    <source>
        <dbReference type="ARBA" id="ARBA00022448"/>
    </source>
</evidence>
<gene>
    <name evidence="7" type="ORF">TorRG33x02_144570</name>
</gene>
<keyword evidence="4 6" id="KW-1133">Transmembrane helix</keyword>
<feature type="transmembrane region" description="Helical" evidence="6">
    <location>
        <begin position="44"/>
        <end position="63"/>
    </location>
</feature>
<keyword evidence="3 6" id="KW-0812">Transmembrane</keyword>
<sequence length="190" mass="20528">MSSIIVDCVFQLHDMAYAEIFPLWAVSPKKYGGLSYSSADIGKVLTISGFGLLFFQLFLYPLLERHVGPILVSRMGAVATIALLSSYPFIAKLSGLTLTLLIDSASVLKNVIATQRQRGSAIGISMSVMSLFKALGPAGGGSLFSWAQNRQNASFLPGDHMVFFILNVVQVIALIITFKPCLVLPEDNVL</sequence>
<reference evidence="8" key="1">
    <citation type="submission" date="2016-06" db="EMBL/GenBank/DDBJ databases">
        <title>Parallel loss of symbiosis genes in relatives of nitrogen-fixing non-legume Parasponia.</title>
        <authorList>
            <person name="Van Velzen R."/>
            <person name="Holmer R."/>
            <person name="Bu F."/>
            <person name="Rutten L."/>
            <person name="Van Zeijl A."/>
            <person name="Liu W."/>
            <person name="Santuari L."/>
            <person name="Cao Q."/>
            <person name="Sharma T."/>
            <person name="Shen D."/>
            <person name="Roswanjaya Y."/>
            <person name="Wardhani T."/>
            <person name="Kalhor M.S."/>
            <person name="Jansen J."/>
            <person name="Van den Hoogen J."/>
            <person name="Gungor B."/>
            <person name="Hartog M."/>
            <person name="Hontelez J."/>
            <person name="Verver J."/>
            <person name="Yang W.-C."/>
            <person name="Schijlen E."/>
            <person name="Repin R."/>
            <person name="Schilthuizen M."/>
            <person name="Schranz E."/>
            <person name="Heidstra R."/>
            <person name="Miyata K."/>
            <person name="Fedorova E."/>
            <person name="Kohlen W."/>
            <person name="Bisseling T."/>
            <person name="Smit S."/>
            <person name="Geurts R."/>
        </authorList>
    </citation>
    <scope>NUCLEOTIDE SEQUENCE [LARGE SCALE GENOMIC DNA]</scope>
    <source>
        <strain evidence="8">cv. RG33-2</strain>
    </source>
</reference>
<evidence type="ECO:0000313" key="8">
    <source>
        <dbReference type="Proteomes" id="UP000237000"/>
    </source>
</evidence>
<evidence type="ECO:0000256" key="5">
    <source>
        <dbReference type="ARBA" id="ARBA00023136"/>
    </source>
</evidence>
<proteinExistence type="predicted"/>
<dbReference type="Proteomes" id="UP000237000">
    <property type="component" value="Unassembled WGS sequence"/>
</dbReference>
<accession>A0A2P5EW56</accession>
<comment type="subcellular location">
    <subcellularLocation>
        <location evidence="1">Membrane</location>
        <topology evidence="1">Multi-pass membrane protein</topology>
    </subcellularLocation>
</comment>
<comment type="caution">
    <text evidence="7">The sequence shown here is derived from an EMBL/GenBank/DDBJ whole genome shotgun (WGS) entry which is preliminary data.</text>
</comment>
<dbReference type="Gene3D" id="1.20.1250.20">
    <property type="entry name" value="MFS general substrate transporter like domains"/>
    <property type="match status" value="1"/>
</dbReference>
<name>A0A2P5EW56_TREOI</name>
<feature type="transmembrane region" description="Helical" evidence="6">
    <location>
        <begin position="160"/>
        <end position="178"/>
    </location>
</feature>
<organism evidence="7 8">
    <name type="scientific">Trema orientale</name>
    <name type="common">Charcoal tree</name>
    <name type="synonym">Celtis orientalis</name>
    <dbReference type="NCBI Taxonomy" id="63057"/>
    <lineage>
        <taxon>Eukaryota</taxon>
        <taxon>Viridiplantae</taxon>
        <taxon>Streptophyta</taxon>
        <taxon>Embryophyta</taxon>
        <taxon>Tracheophyta</taxon>
        <taxon>Spermatophyta</taxon>
        <taxon>Magnoliopsida</taxon>
        <taxon>eudicotyledons</taxon>
        <taxon>Gunneridae</taxon>
        <taxon>Pentapetalae</taxon>
        <taxon>rosids</taxon>
        <taxon>fabids</taxon>
        <taxon>Rosales</taxon>
        <taxon>Cannabaceae</taxon>
        <taxon>Trema</taxon>
    </lineage>
</organism>
<dbReference type="PANTHER" id="PTHR23504">
    <property type="entry name" value="MAJOR FACILITATOR SUPERFAMILY DOMAIN-CONTAINING PROTEIN 10"/>
    <property type="match status" value="1"/>
</dbReference>
<dbReference type="AlphaFoldDB" id="A0A2P5EW56"/>
<dbReference type="PANTHER" id="PTHR23504:SF15">
    <property type="entry name" value="MAJOR FACILITATOR SUPERFAMILY (MFS) PROFILE DOMAIN-CONTAINING PROTEIN"/>
    <property type="match status" value="1"/>
</dbReference>
<feature type="transmembrane region" description="Helical" evidence="6">
    <location>
        <begin position="75"/>
        <end position="101"/>
    </location>
</feature>
<evidence type="ECO:0000313" key="7">
    <source>
        <dbReference type="EMBL" id="PON89777.1"/>
    </source>
</evidence>
<dbReference type="SUPFAM" id="SSF103473">
    <property type="entry name" value="MFS general substrate transporter"/>
    <property type="match status" value="1"/>
</dbReference>
<keyword evidence="8" id="KW-1185">Reference proteome</keyword>
<keyword evidence="5 6" id="KW-0472">Membrane</keyword>
<dbReference type="InParanoid" id="A0A2P5EW56"/>
<evidence type="ECO:0000256" key="4">
    <source>
        <dbReference type="ARBA" id="ARBA00022989"/>
    </source>
</evidence>
<evidence type="ECO:0000256" key="6">
    <source>
        <dbReference type="SAM" id="Phobius"/>
    </source>
</evidence>
<dbReference type="OrthoDB" id="10262656at2759"/>
<evidence type="ECO:0000256" key="3">
    <source>
        <dbReference type="ARBA" id="ARBA00022692"/>
    </source>
</evidence>
<dbReference type="GO" id="GO:0016020">
    <property type="term" value="C:membrane"/>
    <property type="evidence" value="ECO:0007669"/>
    <property type="project" value="UniProtKB-SubCell"/>
</dbReference>
<dbReference type="EMBL" id="JXTC01000090">
    <property type="protein sequence ID" value="PON89777.1"/>
    <property type="molecule type" value="Genomic_DNA"/>
</dbReference>
<evidence type="ECO:0000256" key="1">
    <source>
        <dbReference type="ARBA" id="ARBA00004141"/>
    </source>
</evidence>
<keyword evidence="2" id="KW-0813">Transport</keyword>
<dbReference type="InterPro" id="IPR036259">
    <property type="entry name" value="MFS_trans_sf"/>
</dbReference>